<dbReference type="Proteomes" id="UP001500707">
    <property type="component" value="Unassembled WGS sequence"/>
</dbReference>
<keyword evidence="4" id="KW-1185">Reference proteome</keyword>
<evidence type="ECO:0000313" key="4">
    <source>
        <dbReference type="Proteomes" id="UP001500707"/>
    </source>
</evidence>
<name>A0ABP6Y1X3_9ACTN</name>
<comment type="caution">
    <text evidence="3">The sequence shown here is derived from an EMBL/GenBank/DDBJ whole genome shotgun (WGS) entry which is preliminary data.</text>
</comment>
<feature type="transmembrane region" description="Helical" evidence="2">
    <location>
        <begin position="86"/>
        <end position="106"/>
    </location>
</feature>
<feature type="compositionally biased region" description="Pro residues" evidence="1">
    <location>
        <begin position="634"/>
        <end position="651"/>
    </location>
</feature>
<proteinExistence type="predicted"/>
<feature type="compositionally biased region" description="Gly residues" evidence="1">
    <location>
        <begin position="534"/>
        <end position="560"/>
    </location>
</feature>
<feature type="compositionally biased region" description="Basic and acidic residues" evidence="1">
    <location>
        <begin position="519"/>
        <end position="528"/>
    </location>
</feature>
<dbReference type="InterPro" id="IPR045931">
    <property type="entry name" value="DUF6350"/>
</dbReference>
<evidence type="ECO:0000313" key="3">
    <source>
        <dbReference type="EMBL" id="GAA3575499.1"/>
    </source>
</evidence>
<organism evidence="3 4">
    <name type="scientific">Streptomyces osmaniensis</name>
    <dbReference type="NCBI Taxonomy" id="593134"/>
    <lineage>
        <taxon>Bacteria</taxon>
        <taxon>Bacillati</taxon>
        <taxon>Actinomycetota</taxon>
        <taxon>Actinomycetes</taxon>
        <taxon>Kitasatosporales</taxon>
        <taxon>Streptomycetaceae</taxon>
        <taxon>Streptomyces</taxon>
    </lineage>
</organism>
<feature type="compositionally biased region" description="Basic and acidic residues" evidence="1">
    <location>
        <begin position="685"/>
        <end position="737"/>
    </location>
</feature>
<evidence type="ECO:0008006" key="5">
    <source>
        <dbReference type="Google" id="ProtNLM"/>
    </source>
</evidence>
<feature type="transmembrane region" description="Helical" evidence="2">
    <location>
        <begin position="21"/>
        <end position="49"/>
    </location>
</feature>
<feature type="transmembrane region" description="Helical" evidence="2">
    <location>
        <begin position="323"/>
        <end position="341"/>
    </location>
</feature>
<dbReference type="Pfam" id="PF19877">
    <property type="entry name" value="DUF6350"/>
    <property type="match status" value="1"/>
</dbReference>
<feature type="transmembrane region" description="Helical" evidence="2">
    <location>
        <begin position="258"/>
        <end position="277"/>
    </location>
</feature>
<feature type="compositionally biased region" description="Polar residues" evidence="1">
    <location>
        <begin position="385"/>
        <end position="401"/>
    </location>
</feature>
<accession>A0ABP6Y1X3</accession>
<feature type="transmembrane region" description="Helical" evidence="2">
    <location>
        <begin position="216"/>
        <end position="238"/>
    </location>
</feature>
<sequence length="752" mass="76061">MIEMTARRTPLLTRMRRHSPGLGASLFSGAVAAGLGLGVFAVMVIALWISSPYPDSGPGGALRIASVLWLLAHGAELVRTDTLSGVPAPVGVTPLLLLALPVWLVHRAARDAAADGGEGVPLVSIRTAWAGVVLGYLGVGLAAAVYSAGGVLQPSWLWTVLRVPVVTMAAAGVGVWTACERRPEVVDGLLLVLPERVRRLVPGVEGRARVGTAARAAGAGVAALAGGGALLVGGALVWHGGAVRGSFLELTQGLSGRLAVLLLCAALVPNAAVWAAAYALGPGFVLGSGHVVGPLSSTPAPLLPPFPLLEAVPETAVAGPLRWGVAVVPIAAGLVVGWFAAGWGDGFRERSADPDTSATLRIRAGQGPAAGRTRAGQGAVAGRSRTAQGASTGRFQANEESSAGRFGRGPGSAVTWSPGLTAATAVLAAGFCALAVAVLATLSGGPLGVGALARFGPVWWQAGAATLGWVALVAVPVAVLVRGWRCWTGRHHAGPVSDTQGARIGRPRVGAPGEGGPAGEERSLRDRLPLVGGWMSGAGEPGGSGGSGKSAGGGASGSAGAGSAQDGSADSKTRPPAHGSKAPPSAQDRTGADRTDEKGAQAAAYGEDDRYEALTQDIPYATYDHDTTFEPHDFPPNGPLSVLPPPPPPPSAWQEGKASKPAKSPGEPDAEDKPDVPKSPDALEAQEKASAEEKKPPAEKPTAEKRSTEERPTEKPPTEERSPEKLSAEKPSGEKPSESAPQEPPDSPPNAP</sequence>
<evidence type="ECO:0000256" key="2">
    <source>
        <dbReference type="SAM" id="Phobius"/>
    </source>
</evidence>
<feature type="compositionally biased region" description="Basic and acidic residues" evidence="1">
    <location>
        <begin position="590"/>
        <end position="599"/>
    </location>
</feature>
<feature type="compositionally biased region" description="Basic and acidic residues" evidence="1">
    <location>
        <begin position="623"/>
        <end position="633"/>
    </location>
</feature>
<protein>
    <recommendedName>
        <fullName evidence="5">Integral membrane protein</fullName>
    </recommendedName>
</protein>
<feature type="transmembrane region" description="Helical" evidence="2">
    <location>
        <begin position="155"/>
        <end position="176"/>
    </location>
</feature>
<keyword evidence="2" id="KW-1133">Transmembrane helix</keyword>
<evidence type="ECO:0000256" key="1">
    <source>
        <dbReference type="SAM" id="MobiDB-lite"/>
    </source>
</evidence>
<feature type="transmembrane region" description="Helical" evidence="2">
    <location>
        <begin position="413"/>
        <end position="438"/>
    </location>
</feature>
<keyword evidence="2" id="KW-0812">Transmembrane</keyword>
<keyword evidence="2" id="KW-0472">Membrane</keyword>
<feature type="transmembrane region" description="Helical" evidence="2">
    <location>
        <begin position="127"/>
        <end position="149"/>
    </location>
</feature>
<feature type="transmembrane region" description="Helical" evidence="2">
    <location>
        <begin position="458"/>
        <end position="481"/>
    </location>
</feature>
<feature type="region of interest" description="Disordered" evidence="1">
    <location>
        <begin position="365"/>
        <end position="410"/>
    </location>
</feature>
<gene>
    <name evidence="3" type="ORF">GCM10022295_66340</name>
</gene>
<reference evidence="4" key="1">
    <citation type="journal article" date="2019" name="Int. J. Syst. Evol. Microbiol.">
        <title>The Global Catalogue of Microorganisms (GCM) 10K type strain sequencing project: providing services to taxonomists for standard genome sequencing and annotation.</title>
        <authorList>
            <consortium name="The Broad Institute Genomics Platform"/>
            <consortium name="The Broad Institute Genome Sequencing Center for Infectious Disease"/>
            <person name="Wu L."/>
            <person name="Ma J."/>
        </authorList>
    </citation>
    <scope>NUCLEOTIDE SEQUENCE [LARGE SCALE GENOMIC DNA]</scope>
    <source>
        <strain evidence="4">JCM 17656</strain>
    </source>
</reference>
<feature type="region of interest" description="Disordered" evidence="1">
    <location>
        <begin position="490"/>
        <end position="752"/>
    </location>
</feature>
<dbReference type="EMBL" id="BAABCE010000014">
    <property type="protein sequence ID" value="GAA3575499.1"/>
    <property type="molecule type" value="Genomic_DNA"/>
</dbReference>
<feature type="compositionally biased region" description="Pro residues" evidence="1">
    <location>
        <begin position="742"/>
        <end position="752"/>
    </location>
</feature>